<accession>A0ABX1GRG2</accession>
<sequence>MKIYGGILLIILSFSGVLAQEGYTGRGDNKFQVGWGIQKNGNGVRASYDYGLGENISVGVLATYVTGVDENFGAQLADRFDAKARFNANLGSLFDVDRAFDVYPGLSVGLKNFGGHIGARWFFSRGFGIYAEVDVPLAKYQTVPAEPADNLNNQVVGTIGASFHF</sequence>
<evidence type="ECO:0000313" key="2">
    <source>
        <dbReference type="Proteomes" id="UP000718451"/>
    </source>
</evidence>
<evidence type="ECO:0008006" key="3">
    <source>
        <dbReference type="Google" id="ProtNLM"/>
    </source>
</evidence>
<dbReference type="EMBL" id="JAAWWL010000001">
    <property type="protein sequence ID" value="NKI31515.1"/>
    <property type="molecule type" value="Genomic_DNA"/>
</dbReference>
<name>A0ABX1GRG2_9FLAO</name>
<keyword evidence="2" id="KW-1185">Reference proteome</keyword>
<dbReference type="InterPro" id="IPR046588">
    <property type="entry name" value="DUF6646"/>
</dbReference>
<dbReference type="Proteomes" id="UP000718451">
    <property type="component" value="Unassembled WGS sequence"/>
</dbReference>
<dbReference type="Pfam" id="PF20351">
    <property type="entry name" value="DUF6646"/>
    <property type="match status" value="1"/>
</dbReference>
<gene>
    <name evidence="1" type="ORF">HCU67_06125</name>
</gene>
<protein>
    <recommendedName>
        <fullName evidence="3">Outer membrane protein beta-barrel domain-containing protein</fullName>
    </recommendedName>
</protein>
<dbReference type="RefSeq" id="WP_168551684.1">
    <property type="nucleotide sequence ID" value="NZ_JAAWWL010000001.1"/>
</dbReference>
<evidence type="ECO:0000313" key="1">
    <source>
        <dbReference type="EMBL" id="NKI31515.1"/>
    </source>
</evidence>
<proteinExistence type="predicted"/>
<reference evidence="1 2" key="1">
    <citation type="submission" date="2020-04" db="EMBL/GenBank/DDBJ databases">
        <authorList>
            <person name="Yoon J."/>
        </authorList>
    </citation>
    <scope>NUCLEOTIDE SEQUENCE [LARGE SCALE GENOMIC DNA]</scope>
    <source>
        <strain evidence="1 2">DJ-13</strain>
    </source>
</reference>
<organism evidence="1 2">
    <name type="scientific">Croceivirga thetidis</name>
    <dbReference type="NCBI Taxonomy" id="2721623"/>
    <lineage>
        <taxon>Bacteria</taxon>
        <taxon>Pseudomonadati</taxon>
        <taxon>Bacteroidota</taxon>
        <taxon>Flavobacteriia</taxon>
        <taxon>Flavobacteriales</taxon>
        <taxon>Flavobacteriaceae</taxon>
        <taxon>Croceivirga</taxon>
    </lineage>
</organism>
<comment type="caution">
    <text evidence="1">The sequence shown here is derived from an EMBL/GenBank/DDBJ whole genome shotgun (WGS) entry which is preliminary data.</text>
</comment>